<accession>A0A1J0GJE2</accession>
<feature type="domain" description="Tail spike" evidence="1">
    <location>
        <begin position="107"/>
        <end position="354"/>
    </location>
</feature>
<organism evidence="2 3">
    <name type="scientific">Clostridium estertheticum subsp. estertheticum</name>
    <dbReference type="NCBI Taxonomy" id="1552"/>
    <lineage>
        <taxon>Bacteria</taxon>
        <taxon>Bacillati</taxon>
        <taxon>Bacillota</taxon>
        <taxon>Clostridia</taxon>
        <taxon>Eubacteriales</taxon>
        <taxon>Clostridiaceae</taxon>
        <taxon>Clostridium</taxon>
    </lineage>
</organism>
<dbReference type="InterPro" id="IPR010572">
    <property type="entry name" value="Tail_dom"/>
</dbReference>
<dbReference type="STRING" id="1552.A7L45_16275"/>
<evidence type="ECO:0000313" key="3">
    <source>
        <dbReference type="Proteomes" id="UP000182569"/>
    </source>
</evidence>
<dbReference type="RefSeq" id="WP_071613814.1">
    <property type="nucleotide sequence ID" value="NZ_CP015756.1"/>
</dbReference>
<dbReference type="KEGG" id="ceu:A7L45_16275"/>
<dbReference type="OrthoDB" id="1898860at2"/>
<dbReference type="Proteomes" id="UP000182569">
    <property type="component" value="Chromosome"/>
</dbReference>
<keyword evidence="3" id="KW-1185">Reference proteome</keyword>
<protein>
    <recommendedName>
        <fullName evidence="1">Tail spike domain-containing protein</fullName>
    </recommendedName>
</protein>
<gene>
    <name evidence="2" type="ORF">A7L45_16275</name>
</gene>
<evidence type="ECO:0000259" key="1">
    <source>
        <dbReference type="Pfam" id="PF06605"/>
    </source>
</evidence>
<dbReference type="EMBL" id="CP015756">
    <property type="protein sequence ID" value="APC41522.1"/>
    <property type="molecule type" value="Genomic_DNA"/>
</dbReference>
<reference evidence="3" key="1">
    <citation type="journal article" date="2016" name="Front. Microbiol.">
        <title>Complete Genome Sequence of Clostridium estertheticum DSM 8809, a Microbe Identified in Spoiled Vacuum Packed Beef.</title>
        <authorList>
            <person name="Yu Z."/>
            <person name="Gunn L."/>
            <person name="Brennan E."/>
            <person name="Reid R."/>
            <person name="Wall P.G."/>
            <person name="Gaora O.P."/>
            <person name="Hurley D."/>
            <person name="Bolton D."/>
            <person name="Fanning S."/>
        </authorList>
    </citation>
    <scope>NUCLEOTIDE SEQUENCE [LARGE SCALE GENOMIC DNA]</scope>
    <source>
        <strain evidence="3">DSM 8809</strain>
    </source>
</reference>
<proteinExistence type="predicted"/>
<evidence type="ECO:0000313" key="2">
    <source>
        <dbReference type="EMBL" id="APC41522.1"/>
    </source>
</evidence>
<sequence>MYKISIFNKGVETVIHYPDTDKTTPKILVPHLNKKRGQAGSLTFTIYPNNPAYNLLTRMATLIVVTDIRDDKEVFSGRVFTNKSSMDDKGFKKDIICEGEMNFLHDTVVDSVIYEEKTPIQLLQIFLDAHNSKVENYKKIYLGNVDVEDWLFCTTALETTLEAITKYVYNEQLGYLQLRKVNGIKYLDYLKATTDKIIDVVLSQNMLNLIQTDATDFGTRIVPVGANSLTIENVNNGLNYLEDAEAASEYGIIYKTVEFKDVDDDAELKNQCLLQLDSYTKPKKSLEVGAIDLATLSDTSINMIDENTSAHMVNEVMRIDETWKCVEYDVDLSVVWSPKLTLSNKGITLTGTLSSIIGSMVTNDGDYNGVQIGDSFGLRIKKGLAKILLNATEGISITNGTKKVYYLGLDGNVVEHDVTANDMTANNGTFNNIKAIDMTATRGVFNDIVANNGTYNNINAMYMIATLMRTSNGMDYMLFHDQFIEFYHDGILRMKVGFDGINNYAGIKLYGGDGLNEVGSITAGGNSPTLQGNWSVEEGSGLYMYGNTNLATQEYVNSQISNMWQQAMGIFATK</sequence>
<dbReference type="AlphaFoldDB" id="A0A1J0GJE2"/>
<name>A0A1J0GJE2_9CLOT</name>
<dbReference type="Pfam" id="PF06605">
    <property type="entry name" value="Prophage_tail"/>
    <property type="match status" value="1"/>
</dbReference>